<protein>
    <submittedName>
        <fullName evidence="1">Uncharacterized protein</fullName>
    </submittedName>
</protein>
<dbReference type="Pfam" id="PF20120">
    <property type="entry name" value="DUF6510"/>
    <property type="match status" value="1"/>
</dbReference>
<proteinExistence type="predicted"/>
<keyword evidence="2" id="KW-1185">Reference proteome</keyword>
<dbReference type="KEGG" id="cphy:B5808_04480"/>
<sequence length="92" mass="9580">MHPRTGVVDVGRVDGNAAAGPLSELFCFDVTMAVGECGHCGDRSPLAEAVAELDDEGVIVMCRACGHTMLTYVRSAAGRSLQLTGLRSLTVS</sequence>
<gene>
    <name evidence="1" type="ORF">B5808_04480</name>
</gene>
<accession>A0A1X9LPQ5</accession>
<reference evidence="1 2" key="1">
    <citation type="submission" date="2017-04" db="EMBL/GenBank/DDBJ databases">
        <authorList>
            <person name="Afonso C.L."/>
            <person name="Miller P.J."/>
            <person name="Scott M.A."/>
            <person name="Spackman E."/>
            <person name="Goraichik I."/>
            <person name="Dimitrov K.M."/>
            <person name="Suarez D.L."/>
            <person name="Swayne D.E."/>
        </authorList>
    </citation>
    <scope>NUCLEOTIDE SEQUENCE [LARGE SCALE GENOMIC DNA]</scope>
    <source>
        <strain evidence="2">XA(T)</strain>
    </source>
</reference>
<dbReference type="RefSeq" id="WP_085021341.1">
    <property type="nucleotide sequence ID" value="NZ_BMHD01000001.1"/>
</dbReference>
<evidence type="ECO:0000313" key="1">
    <source>
        <dbReference type="EMBL" id="ARJ07204.1"/>
    </source>
</evidence>
<dbReference type="InterPro" id="IPR045423">
    <property type="entry name" value="DUF6510"/>
</dbReference>
<dbReference type="Proteomes" id="UP000192775">
    <property type="component" value="Chromosome"/>
</dbReference>
<organism evidence="1 2">
    <name type="scientific">Cnuibacter physcomitrellae</name>
    <dbReference type="NCBI Taxonomy" id="1619308"/>
    <lineage>
        <taxon>Bacteria</taxon>
        <taxon>Bacillati</taxon>
        <taxon>Actinomycetota</taxon>
        <taxon>Actinomycetes</taxon>
        <taxon>Micrococcales</taxon>
        <taxon>Microbacteriaceae</taxon>
        <taxon>Cnuibacter</taxon>
    </lineage>
</organism>
<dbReference type="STRING" id="1619308.B5808_04480"/>
<dbReference type="EMBL" id="CP020715">
    <property type="protein sequence ID" value="ARJ07204.1"/>
    <property type="molecule type" value="Genomic_DNA"/>
</dbReference>
<dbReference type="AlphaFoldDB" id="A0A1X9LPQ5"/>
<name>A0A1X9LPQ5_9MICO</name>
<evidence type="ECO:0000313" key="2">
    <source>
        <dbReference type="Proteomes" id="UP000192775"/>
    </source>
</evidence>